<name>A0A1E4RID1_9ASCO</name>
<keyword evidence="5" id="KW-0472">Membrane</keyword>
<keyword evidence="4" id="KW-0812">Transmembrane</keyword>
<protein>
    <recommendedName>
        <fullName evidence="6">Bacterial surface antigen (D15) domain-containing protein</fullName>
    </recommendedName>
</protein>
<proteinExistence type="inferred from homology"/>
<evidence type="ECO:0000313" key="7">
    <source>
        <dbReference type="EMBL" id="ODV67027.1"/>
    </source>
</evidence>
<dbReference type="PANTHER" id="PTHR12815">
    <property type="entry name" value="SORTING AND ASSEMBLY MACHINERY SAMM50 PROTEIN FAMILY MEMBER"/>
    <property type="match status" value="1"/>
</dbReference>
<reference evidence="8" key="1">
    <citation type="submission" date="2016-05" db="EMBL/GenBank/DDBJ databases">
        <title>Comparative genomics of biotechnologically important yeasts.</title>
        <authorList>
            <consortium name="DOE Joint Genome Institute"/>
            <person name="Riley R."/>
            <person name="Haridas S."/>
            <person name="Wolfe K.H."/>
            <person name="Lopes M.R."/>
            <person name="Hittinger C.T."/>
            <person name="Goker M."/>
            <person name="Salamov A."/>
            <person name="Wisecaver J."/>
            <person name="Long T.M."/>
            <person name="Aerts A.L."/>
            <person name="Barry K."/>
            <person name="Choi C."/>
            <person name="Clum A."/>
            <person name="Coughlan A.Y."/>
            <person name="Deshpande S."/>
            <person name="Douglass A.P."/>
            <person name="Hanson S.J."/>
            <person name="Klenk H.-P."/>
            <person name="Labutti K."/>
            <person name="Lapidus A."/>
            <person name="Lindquist E."/>
            <person name="Lipzen A."/>
            <person name="Meier-Kolthoff J.P."/>
            <person name="Ohm R.A."/>
            <person name="Otillar R.P."/>
            <person name="Pangilinan J."/>
            <person name="Peng Y."/>
            <person name="Rokas A."/>
            <person name="Rosa C.A."/>
            <person name="Scheuner C."/>
            <person name="Sibirny A.A."/>
            <person name="Slot J.C."/>
            <person name="Stielow J.B."/>
            <person name="Sun H."/>
            <person name="Kurtzman C.P."/>
            <person name="Blackwell M."/>
            <person name="Grigoriev I.V."/>
            <person name="Jeffries T.W."/>
        </authorList>
    </citation>
    <scope>NUCLEOTIDE SEQUENCE [LARGE SCALE GENOMIC DNA]</scope>
    <source>
        <strain evidence="8">NRRL Y-1933</strain>
    </source>
</reference>
<dbReference type="PANTHER" id="PTHR12815:SF18">
    <property type="entry name" value="SORTING AND ASSEMBLY MACHINERY COMPONENT 50 HOMOLOG"/>
    <property type="match status" value="1"/>
</dbReference>
<dbReference type="Pfam" id="PF01103">
    <property type="entry name" value="Omp85"/>
    <property type="match status" value="1"/>
</dbReference>
<dbReference type="InterPro" id="IPR039910">
    <property type="entry name" value="D15-like"/>
</dbReference>
<dbReference type="Gene3D" id="2.40.160.50">
    <property type="entry name" value="membrane protein fhac: a member of the omp85/tpsb transporter family"/>
    <property type="match status" value="1"/>
</dbReference>
<gene>
    <name evidence="7" type="ORF">HYPBUDRAFT_139384</name>
</gene>
<evidence type="ECO:0000256" key="5">
    <source>
        <dbReference type="ARBA" id="ARBA00023136"/>
    </source>
</evidence>
<comment type="subcellular location">
    <subcellularLocation>
        <location evidence="1">Mitochondrion outer membrane</location>
        <topology evidence="1">Multi-pass membrane protein</topology>
    </subcellularLocation>
</comment>
<evidence type="ECO:0000256" key="1">
    <source>
        <dbReference type="ARBA" id="ARBA00004374"/>
    </source>
</evidence>
<sequence>MSLEYEELMIDRLSRQSKSQEYATKEEKELQELRDSKQQLMMKQSQDYLETLFKDHASSPVSIKNAQITNSQSFRDLFLKEQFKPILATNITTLNDFFQKLDLVNENLNKLNIVENSLVSLHQLPRKLFHRNNFIPQVVPVFNIIPNKKFYAKTGTNIGNGEGDGYIQFQLKNIFGGAENLIFDAITGTKTQSSYHLNYNQPILNQSNYILENILSLNTRKLDWINCDVKTRGLTNRIYTQYSSNINHELIMENQWRSLINTGSKSLEVINQTGEDFKSALIYNWRYDTRNNRSLPTSGKYLRFGIEYNGLFNFNTYKYVKLVYESQFAYKFAKNHSLILSNKSGILHSLNGNSSILDRFYIGGPNDVRSFTINGLGPKNYNSSIGGDYFLNGGISVISNIPRYEESNFKIHNFINFGKLLPINQTKTSKELAKDLIKEHSISYGFGLLFNHPVARFELNFVLPLAVHERDYTRKGIQYGIGISFL</sequence>
<feature type="domain" description="Bacterial surface antigen (D15)" evidence="6">
    <location>
        <begin position="173"/>
        <end position="485"/>
    </location>
</feature>
<dbReference type="EMBL" id="KV454541">
    <property type="protein sequence ID" value="ODV67027.1"/>
    <property type="molecule type" value="Genomic_DNA"/>
</dbReference>
<evidence type="ECO:0000256" key="2">
    <source>
        <dbReference type="ARBA" id="ARBA00010913"/>
    </source>
</evidence>
<dbReference type="InterPro" id="IPR000184">
    <property type="entry name" value="Bac_surfAg_D15"/>
</dbReference>
<evidence type="ECO:0000313" key="8">
    <source>
        <dbReference type="Proteomes" id="UP000095085"/>
    </source>
</evidence>
<accession>A0A1E4RID1</accession>
<dbReference type="GO" id="GO:0045040">
    <property type="term" value="P:protein insertion into mitochondrial outer membrane"/>
    <property type="evidence" value="ECO:0007669"/>
    <property type="project" value="TreeGrafter"/>
</dbReference>
<dbReference type="Proteomes" id="UP000095085">
    <property type="component" value="Unassembled WGS sequence"/>
</dbReference>
<dbReference type="OrthoDB" id="1724197at2759"/>
<dbReference type="GO" id="GO:0005741">
    <property type="term" value="C:mitochondrial outer membrane"/>
    <property type="evidence" value="ECO:0007669"/>
    <property type="project" value="UniProtKB-SubCell"/>
</dbReference>
<dbReference type="RefSeq" id="XP_020076094.1">
    <property type="nucleotide sequence ID" value="XM_020219706.1"/>
</dbReference>
<evidence type="ECO:0000256" key="4">
    <source>
        <dbReference type="ARBA" id="ARBA00022692"/>
    </source>
</evidence>
<keyword evidence="3" id="KW-1134">Transmembrane beta strand</keyword>
<dbReference type="AlphaFoldDB" id="A0A1E4RID1"/>
<dbReference type="STRING" id="984485.A0A1E4RID1"/>
<keyword evidence="8" id="KW-1185">Reference proteome</keyword>
<dbReference type="GeneID" id="30994256"/>
<evidence type="ECO:0000256" key="3">
    <source>
        <dbReference type="ARBA" id="ARBA00022452"/>
    </source>
</evidence>
<comment type="similarity">
    <text evidence="2">Belongs to the SAM50/omp85 family.</text>
</comment>
<evidence type="ECO:0000259" key="6">
    <source>
        <dbReference type="Pfam" id="PF01103"/>
    </source>
</evidence>
<organism evidence="7 8">
    <name type="scientific">Hyphopichia burtonii NRRL Y-1933</name>
    <dbReference type="NCBI Taxonomy" id="984485"/>
    <lineage>
        <taxon>Eukaryota</taxon>
        <taxon>Fungi</taxon>
        <taxon>Dikarya</taxon>
        <taxon>Ascomycota</taxon>
        <taxon>Saccharomycotina</taxon>
        <taxon>Pichiomycetes</taxon>
        <taxon>Debaryomycetaceae</taxon>
        <taxon>Hyphopichia</taxon>
    </lineage>
</organism>